<gene>
    <name evidence="1" type="ORF">C7402_113120</name>
</gene>
<evidence type="ECO:0000313" key="1">
    <source>
        <dbReference type="EMBL" id="PVX78847.1"/>
    </source>
</evidence>
<dbReference type="RefSeq" id="WP_116612726.1">
    <property type="nucleotide sequence ID" value="NZ_QEOB01000013.1"/>
</dbReference>
<dbReference type="NCBIfam" id="TIGR03293">
    <property type="entry name" value="PhnG_redo"/>
    <property type="match status" value="1"/>
</dbReference>
<accession>A0ABX5KGR1</accession>
<dbReference type="InterPro" id="IPR009609">
    <property type="entry name" value="Phosphonate_metab_PhnG"/>
</dbReference>
<comment type="caution">
    <text evidence="1">The sequence shown here is derived from an EMBL/GenBank/DDBJ whole genome shotgun (WGS) entry which is preliminary data.</text>
</comment>
<sequence>MNASSTSSSPAARRAWMVVLAHTPRAELEAALGAALAGVPAPAFDWLRPPQTGVAMVRGRIGGTGDAFNLGEATVTRATLRLRASGAVGAEAAPASEAAGRADASLPGPVGVACHLGRDKRRAELAALADALLQLPARHERLHAQLIEPLAARLAAQRDTRRAKAAGTRVEFFTMVRGDA</sequence>
<dbReference type="Pfam" id="PF06754">
    <property type="entry name" value="PhnG"/>
    <property type="match status" value="1"/>
</dbReference>
<evidence type="ECO:0000313" key="2">
    <source>
        <dbReference type="Proteomes" id="UP000245712"/>
    </source>
</evidence>
<dbReference type="Proteomes" id="UP000245712">
    <property type="component" value="Unassembled WGS sequence"/>
</dbReference>
<dbReference type="EMBL" id="QEOB01000013">
    <property type="protein sequence ID" value="PVX78847.1"/>
    <property type="molecule type" value="Genomic_DNA"/>
</dbReference>
<organism evidence="1 2">
    <name type="scientific">Paraburkholderia unamae</name>
    <dbReference type="NCBI Taxonomy" id="219649"/>
    <lineage>
        <taxon>Bacteria</taxon>
        <taxon>Pseudomonadati</taxon>
        <taxon>Pseudomonadota</taxon>
        <taxon>Betaproteobacteria</taxon>
        <taxon>Burkholderiales</taxon>
        <taxon>Burkholderiaceae</taxon>
        <taxon>Paraburkholderia</taxon>
    </lineage>
</organism>
<reference evidence="1 2" key="1">
    <citation type="submission" date="2018-05" db="EMBL/GenBank/DDBJ databases">
        <title>Genomic Encyclopedia of Type Strains, Phase IV (KMG-V): Genome sequencing to study the core and pangenomes of soil and plant-associated prokaryotes.</title>
        <authorList>
            <person name="Whitman W."/>
        </authorList>
    </citation>
    <scope>NUCLEOTIDE SEQUENCE [LARGE SCALE GENOMIC DNA]</scope>
    <source>
        <strain evidence="1 2">SCZa-39</strain>
    </source>
</reference>
<name>A0ABX5KGR1_9BURK</name>
<keyword evidence="2" id="KW-1185">Reference proteome</keyword>
<proteinExistence type="predicted"/>
<protein>
    <submittedName>
        <fullName evidence="1">Alpha-D-ribose 1-methylphosphonate 5-triphosphate synthase subunit PhnG</fullName>
    </submittedName>
</protein>